<reference evidence="8 9" key="1">
    <citation type="submission" date="2019-03" db="EMBL/GenBank/DDBJ databases">
        <title>Genomic Encyclopedia of Type Strains, Phase IV (KMG-IV): sequencing the most valuable type-strain genomes for metagenomic binning, comparative biology and taxonomic classification.</title>
        <authorList>
            <person name="Goeker M."/>
        </authorList>
    </citation>
    <scope>NUCLEOTIDE SEQUENCE [LARGE SCALE GENOMIC DNA]</scope>
    <source>
        <strain evidence="8 9">DSM 29481</strain>
    </source>
</reference>
<feature type="transmembrane region" description="Helical" evidence="6">
    <location>
        <begin position="230"/>
        <end position="261"/>
    </location>
</feature>
<keyword evidence="4 6" id="KW-1133">Transmembrane helix</keyword>
<proteinExistence type="inferred from homology"/>
<keyword evidence="9" id="KW-1185">Reference proteome</keyword>
<comment type="caution">
    <text evidence="8">The sequence shown here is derived from an EMBL/GenBank/DDBJ whole genome shotgun (WGS) entry which is preliminary data.</text>
</comment>
<comment type="subcellular location">
    <subcellularLocation>
        <location evidence="1 6">Cell membrane</location>
        <topology evidence="1 6">Multi-pass membrane protein</topology>
    </subcellularLocation>
</comment>
<dbReference type="RefSeq" id="WP_132225294.1">
    <property type="nucleotide sequence ID" value="NZ_JANKBG010000017.1"/>
</dbReference>
<feature type="transmembrane region" description="Helical" evidence="6">
    <location>
        <begin position="150"/>
        <end position="175"/>
    </location>
</feature>
<evidence type="ECO:0000256" key="3">
    <source>
        <dbReference type="ARBA" id="ARBA00022692"/>
    </source>
</evidence>
<comment type="similarity">
    <text evidence="6">Belongs to the ABC-4 integral membrane protein family.</text>
</comment>
<dbReference type="GO" id="GO:0005886">
    <property type="term" value="C:plasma membrane"/>
    <property type="evidence" value="ECO:0007669"/>
    <property type="project" value="UniProtKB-SubCell"/>
</dbReference>
<evidence type="ECO:0000256" key="6">
    <source>
        <dbReference type="PIRNR" id="PIRNR018968"/>
    </source>
</evidence>
<feature type="transmembrane region" description="Helical" evidence="6">
    <location>
        <begin position="20"/>
        <end position="38"/>
    </location>
</feature>
<dbReference type="InterPro" id="IPR027022">
    <property type="entry name" value="ABC_permease_BceB-typ"/>
</dbReference>
<feature type="transmembrane region" description="Helical" evidence="6">
    <location>
        <begin position="282"/>
        <end position="309"/>
    </location>
</feature>
<dbReference type="PANTHER" id="PTHR46795">
    <property type="entry name" value="ABC TRANSPORTER PERMEASE-RELATED-RELATED"/>
    <property type="match status" value="1"/>
</dbReference>
<dbReference type="Proteomes" id="UP000295773">
    <property type="component" value="Unassembled WGS sequence"/>
</dbReference>
<feature type="domain" description="ABC3 transporter permease C-terminal" evidence="7">
    <location>
        <begin position="64"/>
        <end position="183"/>
    </location>
</feature>
<feature type="transmembrane region" description="Helical" evidence="6">
    <location>
        <begin position="108"/>
        <end position="130"/>
    </location>
</feature>
<dbReference type="Pfam" id="PF02687">
    <property type="entry name" value="FtsX"/>
    <property type="match status" value="1"/>
</dbReference>
<dbReference type="GO" id="GO:0055085">
    <property type="term" value="P:transmembrane transport"/>
    <property type="evidence" value="ECO:0007669"/>
    <property type="project" value="UniProtKB-UniRule"/>
</dbReference>
<dbReference type="InterPro" id="IPR003838">
    <property type="entry name" value="ABC3_permease_C"/>
</dbReference>
<name>A0A4R3T9T0_9FIRM</name>
<dbReference type="EMBL" id="SMBP01000018">
    <property type="protein sequence ID" value="TCU57597.1"/>
    <property type="molecule type" value="Genomic_DNA"/>
</dbReference>
<evidence type="ECO:0000256" key="4">
    <source>
        <dbReference type="ARBA" id="ARBA00022989"/>
    </source>
</evidence>
<evidence type="ECO:0000259" key="7">
    <source>
        <dbReference type="Pfam" id="PF02687"/>
    </source>
</evidence>
<dbReference type="InterPro" id="IPR052536">
    <property type="entry name" value="ABC-4_Integral_Memb_Prot"/>
</dbReference>
<feature type="transmembrane region" description="Helical" evidence="6">
    <location>
        <begin position="203"/>
        <end position="224"/>
    </location>
</feature>
<dbReference type="AlphaFoldDB" id="A0A4R3T9T0"/>
<keyword evidence="3 6" id="KW-0812">Transmembrane</keyword>
<feature type="transmembrane region" description="Helical" evidence="6">
    <location>
        <begin position="596"/>
        <end position="619"/>
    </location>
</feature>
<evidence type="ECO:0000256" key="2">
    <source>
        <dbReference type="ARBA" id="ARBA00022475"/>
    </source>
</evidence>
<organism evidence="8 9">
    <name type="scientific">Longicatena caecimuris</name>
    <dbReference type="NCBI Taxonomy" id="1796635"/>
    <lineage>
        <taxon>Bacteria</taxon>
        <taxon>Bacillati</taxon>
        <taxon>Bacillota</taxon>
        <taxon>Erysipelotrichia</taxon>
        <taxon>Erysipelotrichales</taxon>
        <taxon>Erysipelotrichaceae</taxon>
        <taxon>Longicatena</taxon>
    </lineage>
</organism>
<dbReference type="PANTHER" id="PTHR46795:SF3">
    <property type="entry name" value="ABC TRANSPORTER PERMEASE"/>
    <property type="match status" value="1"/>
</dbReference>
<keyword evidence="6" id="KW-0813">Transport</keyword>
<evidence type="ECO:0000313" key="8">
    <source>
        <dbReference type="EMBL" id="TCU57597.1"/>
    </source>
</evidence>
<keyword evidence="2 6" id="KW-1003">Cell membrane</keyword>
<accession>A0A4R3T9T0</accession>
<feature type="transmembrane region" description="Helical" evidence="6">
    <location>
        <begin position="58"/>
        <end position="80"/>
    </location>
</feature>
<evidence type="ECO:0000256" key="5">
    <source>
        <dbReference type="ARBA" id="ARBA00023136"/>
    </source>
</evidence>
<gene>
    <name evidence="8" type="ORF">EDD61_11841</name>
</gene>
<sequence>MKLTRLALHNVRKSYKDYMIYFLTLMFSICLFYTFNSFQAQKEIMSLNDSQSIMLQTLGIFMGILSVFVAIVLAFLVMYANNFLIKRRKKEFGLYMLLGMEKKDISKVLIYETVCIGVVSLGVGLLLGILCSQGLGIFTAHLFSVQVNYNFVFSPSAAIITAISFTIIFLVIMLLNTRVIAKVKLIELLQAERKQEKARIQKPFIAVLIFIVSLLLLGAAYYLATRSTQMFASCLVPILIMGSLGTLFFFLSLSGFLLQFIRSSKRLYYRGLRMFVLRQVNAKINTSFVSMSIVCLMLLLSVGALSVGWNLNDSLKTSLDTQTPYAYSFTQYQKADTQKMRQILMLDTDKNITSSETISVYTDHLKLKDLFNYAKDVDTGMLYKDANLEIITLSDFNKARRAWKLSPMQLKQDETFFISGSSSIIPTLNEIAEQTKKPLQVFNHKLHLQVKQEEAINIATEFGFSTGAAIVVPDAILPPQIASHHTFWNIDVKDESKIEAYDTKVHENAKKLLGTNEQTLRYSSMTRKLIIDNQAGLGMLFTYVGLYLGVVFLVASAAVLALQQLSEAEDNQKRYLILRKIGTSEKMMNHSIYAQISIYFLLPLVLAVIHASVGIPVVSTSLMSGLGIGDIGLANFFCAIVVILIYGSYYVFTCMSYKQTLYARK</sequence>
<feature type="transmembrane region" description="Helical" evidence="6">
    <location>
        <begin position="540"/>
        <end position="562"/>
    </location>
</feature>
<evidence type="ECO:0000313" key="9">
    <source>
        <dbReference type="Proteomes" id="UP000295773"/>
    </source>
</evidence>
<keyword evidence="5 6" id="KW-0472">Membrane</keyword>
<dbReference type="PIRSF" id="PIRSF018968">
    <property type="entry name" value="ABC_permease_BceB"/>
    <property type="match status" value="1"/>
</dbReference>
<feature type="transmembrane region" description="Helical" evidence="6">
    <location>
        <begin position="631"/>
        <end position="652"/>
    </location>
</feature>
<protein>
    <submittedName>
        <fullName evidence="8">Putative ABC transport system permease protein</fullName>
    </submittedName>
</protein>
<evidence type="ECO:0000256" key="1">
    <source>
        <dbReference type="ARBA" id="ARBA00004651"/>
    </source>
</evidence>